<gene>
    <name evidence="2" type="ORF">DesU5LDRAFT_1185</name>
</gene>
<dbReference type="EMBL" id="JH600068">
    <property type="protein sequence ID" value="EIG52885.1"/>
    <property type="molecule type" value="Genomic_DNA"/>
</dbReference>
<protein>
    <submittedName>
        <fullName evidence="2">Uncharacterized protein</fullName>
    </submittedName>
</protein>
<accession>I2PZC9</accession>
<sequence>MVWNQLLFEDAVRNKMAVQRQTANADTTRANAAMQGVEQQPNMQAAQDQAAMDRAQVAANNQAMIADMNNQSSQAVADMNTQAQRDIASLQDQGSNYRAGLTTGTQRDIAGLEDRTKREGLAQQNMQFGQTIGLDTGKAQESAIQARALLSTPEYGTPTFNPKTSAMESGIKRPAISGLAPSPLSTLGSGNGLDMESDDTLRKIRAQLAQ</sequence>
<organism evidence="2">
    <name type="scientific">Desulfovibrio sp. U5L</name>
    <dbReference type="NCBI Taxonomy" id="596152"/>
    <lineage>
        <taxon>Bacteria</taxon>
        <taxon>Pseudomonadati</taxon>
        <taxon>Thermodesulfobacteriota</taxon>
        <taxon>Desulfovibrionia</taxon>
        <taxon>Desulfovibrionales</taxon>
        <taxon>Desulfovibrionaceae</taxon>
        <taxon>Desulfovibrio</taxon>
    </lineage>
</organism>
<proteinExistence type="predicted"/>
<dbReference type="AlphaFoldDB" id="I2PZC9"/>
<reference evidence="2" key="1">
    <citation type="submission" date="2011-11" db="EMBL/GenBank/DDBJ databases">
        <title>Improved High-Quality Draft sequence of Desulfovibrio sp. U5L.</title>
        <authorList>
            <consortium name="US DOE Joint Genome Institute"/>
            <person name="Lucas S."/>
            <person name="Han J."/>
            <person name="Lapidus A."/>
            <person name="Cheng J.-F."/>
            <person name="Goodwin L."/>
            <person name="Pitluck S."/>
            <person name="Peters L."/>
            <person name="Ovchinnikova G."/>
            <person name="Held B."/>
            <person name="Detter J.C."/>
            <person name="Han C."/>
            <person name="Tapia R."/>
            <person name="Land M."/>
            <person name="Hauser L."/>
            <person name="Kyrpides N."/>
            <person name="Ivanova N."/>
            <person name="Pagani I."/>
            <person name="Gabster J."/>
            <person name="Walker C."/>
            <person name="Stolyar S."/>
            <person name="Stahl D."/>
            <person name="Arkin A."/>
            <person name="Dehal P."/>
            <person name="Hazen T."/>
            <person name="Woyke T."/>
        </authorList>
    </citation>
    <scope>NUCLEOTIDE SEQUENCE [LARGE SCALE GENOMIC DNA]</scope>
    <source>
        <strain evidence="2">U5L</strain>
    </source>
</reference>
<name>I2PZC9_9BACT</name>
<evidence type="ECO:0000256" key="1">
    <source>
        <dbReference type="SAM" id="MobiDB-lite"/>
    </source>
</evidence>
<dbReference type="HOGENOM" id="CLU_1308478_0_0_7"/>
<evidence type="ECO:0000313" key="2">
    <source>
        <dbReference type="EMBL" id="EIG52885.1"/>
    </source>
</evidence>
<feature type="region of interest" description="Disordered" evidence="1">
    <location>
        <begin position="171"/>
        <end position="198"/>
    </location>
</feature>